<proteinExistence type="predicted"/>
<protein>
    <submittedName>
        <fullName evidence="1">Uncharacterized protein</fullName>
    </submittedName>
</protein>
<name>A0AAE1CX62_9GAST</name>
<dbReference type="AlphaFoldDB" id="A0AAE1CX62"/>
<keyword evidence="2" id="KW-1185">Reference proteome</keyword>
<evidence type="ECO:0000313" key="2">
    <source>
        <dbReference type="Proteomes" id="UP001283361"/>
    </source>
</evidence>
<dbReference type="EMBL" id="JAWDGP010006429">
    <property type="protein sequence ID" value="KAK3741346.1"/>
    <property type="molecule type" value="Genomic_DNA"/>
</dbReference>
<evidence type="ECO:0000313" key="1">
    <source>
        <dbReference type="EMBL" id="KAK3741346.1"/>
    </source>
</evidence>
<accession>A0AAE1CX62</accession>
<sequence>MGEVVVDEALVRPNRVKCCMTWPRLVGESQPTGTSVEVVPLPWLEVEREMLVEECRKLEASKNKDNITE</sequence>
<organism evidence="1 2">
    <name type="scientific">Elysia crispata</name>
    <name type="common">lettuce slug</name>
    <dbReference type="NCBI Taxonomy" id="231223"/>
    <lineage>
        <taxon>Eukaryota</taxon>
        <taxon>Metazoa</taxon>
        <taxon>Spiralia</taxon>
        <taxon>Lophotrochozoa</taxon>
        <taxon>Mollusca</taxon>
        <taxon>Gastropoda</taxon>
        <taxon>Heterobranchia</taxon>
        <taxon>Euthyneura</taxon>
        <taxon>Panpulmonata</taxon>
        <taxon>Sacoglossa</taxon>
        <taxon>Placobranchoidea</taxon>
        <taxon>Plakobranchidae</taxon>
        <taxon>Elysia</taxon>
    </lineage>
</organism>
<comment type="caution">
    <text evidence="1">The sequence shown here is derived from an EMBL/GenBank/DDBJ whole genome shotgun (WGS) entry which is preliminary data.</text>
</comment>
<reference evidence="1" key="1">
    <citation type="journal article" date="2023" name="G3 (Bethesda)">
        <title>A reference genome for the long-term kleptoplast-retaining sea slug Elysia crispata morphotype clarki.</title>
        <authorList>
            <person name="Eastman K.E."/>
            <person name="Pendleton A.L."/>
            <person name="Shaikh M.A."/>
            <person name="Suttiyut T."/>
            <person name="Ogas R."/>
            <person name="Tomko P."/>
            <person name="Gavelis G."/>
            <person name="Widhalm J.R."/>
            <person name="Wisecaver J.H."/>
        </authorList>
    </citation>
    <scope>NUCLEOTIDE SEQUENCE</scope>
    <source>
        <strain evidence="1">ECLA1</strain>
    </source>
</reference>
<dbReference type="Proteomes" id="UP001283361">
    <property type="component" value="Unassembled WGS sequence"/>
</dbReference>
<gene>
    <name evidence="1" type="ORF">RRG08_034391</name>
</gene>